<name>A0ACB9NCW1_BAUVA</name>
<protein>
    <submittedName>
        <fullName evidence="1">Uncharacterized protein</fullName>
    </submittedName>
</protein>
<dbReference type="Proteomes" id="UP000828941">
    <property type="component" value="Chromosome 7"/>
</dbReference>
<gene>
    <name evidence="1" type="ORF">L6164_018939</name>
</gene>
<keyword evidence="2" id="KW-1185">Reference proteome</keyword>
<evidence type="ECO:0000313" key="1">
    <source>
        <dbReference type="EMBL" id="KAI4334223.1"/>
    </source>
</evidence>
<accession>A0ACB9NCW1</accession>
<reference evidence="1 2" key="1">
    <citation type="journal article" date="2022" name="DNA Res.">
        <title>Chromosomal-level genome assembly of the orchid tree Bauhinia variegata (Leguminosae; Cercidoideae) supports the allotetraploid origin hypothesis of Bauhinia.</title>
        <authorList>
            <person name="Zhong Y."/>
            <person name="Chen Y."/>
            <person name="Zheng D."/>
            <person name="Pang J."/>
            <person name="Liu Y."/>
            <person name="Luo S."/>
            <person name="Meng S."/>
            <person name="Qian L."/>
            <person name="Wei D."/>
            <person name="Dai S."/>
            <person name="Zhou R."/>
        </authorList>
    </citation>
    <scope>NUCLEOTIDE SEQUENCE [LARGE SCALE GENOMIC DNA]</scope>
    <source>
        <strain evidence="1">BV-YZ2020</strain>
    </source>
</reference>
<organism evidence="1 2">
    <name type="scientific">Bauhinia variegata</name>
    <name type="common">Purple orchid tree</name>
    <name type="synonym">Phanera variegata</name>
    <dbReference type="NCBI Taxonomy" id="167791"/>
    <lineage>
        <taxon>Eukaryota</taxon>
        <taxon>Viridiplantae</taxon>
        <taxon>Streptophyta</taxon>
        <taxon>Embryophyta</taxon>
        <taxon>Tracheophyta</taxon>
        <taxon>Spermatophyta</taxon>
        <taxon>Magnoliopsida</taxon>
        <taxon>eudicotyledons</taxon>
        <taxon>Gunneridae</taxon>
        <taxon>Pentapetalae</taxon>
        <taxon>rosids</taxon>
        <taxon>fabids</taxon>
        <taxon>Fabales</taxon>
        <taxon>Fabaceae</taxon>
        <taxon>Cercidoideae</taxon>
        <taxon>Cercideae</taxon>
        <taxon>Bauhiniinae</taxon>
        <taxon>Bauhinia</taxon>
    </lineage>
</organism>
<evidence type="ECO:0000313" key="2">
    <source>
        <dbReference type="Proteomes" id="UP000828941"/>
    </source>
</evidence>
<comment type="caution">
    <text evidence="1">The sequence shown here is derived from an EMBL/GenBank/DDBJ whole genome shotgun (WGS) entry which is preliminary data.</text>
</comment>
<proteinExistence type="predicted"/>
<dbReference type="EMBL" id="CM039432">
    <property type="protein sequence ID" value="KAI4334223.1"/>
    <property type="molecule type" value="Genomic_DNA"/>
</dbReference>
<sequence length="120" mass="13242">MKFSNKCGQKEQGHNMISMTSIFRNDQGSPCFIIFDSHSLLAESSPCGSYGKKLNQHGYRASAKIKIATNVPVFLFSQQDRDTLPSTANGAKLINLCLIFLFSSCNNDEVLLLSPLSYSN</sequence>